<evidence type="ECO:0000313" key="2">
    <source>
        <dbReference type="EMBL" id="RMU01183.1"/>
    </source>
</evidence>
<dbReference type="PANTHER" id="PTHR43433:SF5">
    <property type="entry name" value="AB HYDROLASE-1 DOMAIN-CONTAINING PROTEIN"/>
    <property type="match status" value="1"/>
</dbReference>
<dbReference type="Gene3D" id="3.40.50.1820">
    <property type="entry name" value="alpha/beta hydrolase"/>
    <property type="match status" value="1"/>
</dbReference>
<keyword evidence="2" id="KW-0378">Hydrolase</keyword>
<dbReference type="PANTHER" id="PTHR43433">
    <property type="entry name" value="HYDROLASE, ALPHA/BETA FOLD FAMILY PROTEIN"/>
    <property type="match status" value="1"/>
</dbReference>
<dbReference type="InterPro" id="IPR050471">
    <property type="entry name" value="AB_hydrolase"/>
</dbReference>
<protein>
    <submittedName>
        <fullName evidence="2">3-oxoadipate enol-lactone hydrolase</fullName>
    </submittedName>
</protein>
<dbReference type="NCBIfam" id="TIGR02427">
    <property type="entry name" value="protocat_pcaD"/>
    <property type="match status" value="1"/>
</dbReference>
<dbReference type="GO" id="GO:0042952">
    <property type="term" value="P:beta-ketoadipate pathway"/>
    <property type="evidence" value="ECO:0007669"/>
    <property type="project" value="InterPro"/>
</dbReference>
<dbReference type="InterPro" id="IPR000073">
    <property type="entry name" value="AB_hydrolase_1"/>
</dbReference>
<dbReference type="SUPFAM" id="SSF53474">
    <property type="entry name" value="alpha/beta-Hydrolases"/>
    <property type="match status" value="1"/>
</dbReference>
<proteinExistence type="predicted"/>
<dbReference type="Pfam" id="PF00561">
    <property type="entry name" value="Abhydrolase_1"/>
    <property type="match status" value="1"/>
</dbReference>
<dbReference type="InterPro" id="IPR029058">
    <property type="entry name" value="AB_hydrolase_fold"/>
</dbReference>
<dbReference type="AlphaFoldDB" id="A0A3M5QWJ5"/>
<dbReference type="Proteomes" id="UP000274212">
    <property type="component" value="Unassembled WGS sequence"/>
</dbReference>
<evidence type="ECO:0000313" key="3">
    <source>
        <dbReference type="Proteomes" id="UP000274212"/>
    </source>
</evidence>
<feature type="domain" description="AB hydrolase-1" evidence="1">
    <location>
        <begin position="44"/>
        <end position="268"/>
    </location>
</feature>
<dbReference type="EMBL" id="RBTT01000463">
    <property type="protein sequence ID" value="RMU01183.1"/>
    <property type="molecule type" value="Genomic_DNA"/>
</dbReference>
<sequence>MSGLYAAATLISVRVCLSLEPRMPAVQLADGELNYLLEGPAGAPVLVLSNSLGTDLHMWDNQIAAFTGHFQVLRYDTRGHGKSVVSEGTYSIEQNGRDVLALLDALGIGKAFFCGLSMGGLIGQWLAINASERLQRVVLCNTAAKIGNPDIWNPRIDTVLRDGQAAMVALRDASVARWFTPAFALAEPDRVDTVVGMLARTSPHGYAANCAAVRDADFREQIASITLPVLVVCGTEDAVTTPADGRFMVERIQGAQMIELHAAHLSSVEAGEAFSAAVLAFLTAE</sequence>
<name>A0A3M5QWJ5_9PSED</name>
<organism evidence="2 3">
    <name type="scientific">Pseudomonas syringae pv. coriandricola</name>
    <dbReference type="NCBI Taxonomy" id="264453"/>
    <lineage>
        <taxon>Bacteria</taxon>
        <taxon>Pseudomonadati</taxon>
        <taxon>Pseudomonadota</taxon>
        <taxon>Gammaproteobacteria</taxon>
        <taxon>Pseudomonadales</taxon>
        <taxon>Pseudomonadaceae</taxon>
        <taxon>Pseudomonas</taxon>
    </lineage>
</organism>
<dbReference type="PRINTS" id="PR00111">
    <property type="entry name" value="ABHYDROLASE"/>
</dbReference>
<gene>
    <name evidence="2" type="ORF">ALP36_05562</name>
</gene>
<dbReference type="InterPro" id="IPR026968">
    <property type="entry name" value="PcaD/CatD"/>
</dbReference>
<evidence type="ECO:0000259" key="1">
    <source>
        <dbReference type="Pfam" id="PF00561"/>
    </source>
</evidence>
<reference evidence="2 3" key="1">
    <citation type="submission" date="2018-08" db="EMBL/GenBank/DDBJ databases">
        <title>Recombination of ecologically and evolutionarily significant loci maintains genetic cohesion in the Pseudomonas syringae species complex.</title>
        <authorList>
            <person name="Dillon M."/>
            <person name="Thakur S."/>
            <person name="Almeida R.N.D."/>
            <person name="Weir B.S."/>
            <person name="Guttman D.S."/>
        </authorList>
    </citation>
    <scope>NUCLEOTIDE SEQUENCE [LARGE SCALE GENOMIC DNA]</scope>
    <source>
        <strain evidence="2 3">ICMP 9829</strain>
    </source>
</reference>
<accession>A0A3M5QWJ5</accession>
<comment type="caution">
    <text evidence="2">The sequence shown here is derived from an EMBL/GenBank/DDBJ whole genome shotgun (WGS) entry which is preliminary data.</text>
</comment>
<dbReference type="FunFam" id="3.40.50.1820:FF:000685">
    <property type="entry name" value="3-oxoadipate enol-lactone hydrolase"/>
    <property type="match status" value="1"/>
</dbReference>
<dbReference type="GO" id="GO:0047570">
    <property type="term" value="F:3-oxoadipate enol-lactonase activity"/>
    <property type="evidence" value="ECO:0007669"/>
    <property type="project" value="InterPro"/>
</dbReference>